<reference evidence="2 3" key="1">
    <citation type="journal article" date="2014" name="Genome Biol. Evol.">
        <title>Comparative genomics and transcriptomics analyses reveal divergent lifestyle features of nematode endoparasitic fungus Hirsutella minnesotensis.</title>
        <authorList>
            <person name="Lai Y."/>
            <person name="Liu K."/>
            <person name="Zhang X."/>
            <person name="Zhang X."/>
            <person name="Li K."/>
            <person name="Wang N."/>
            <person name="Shu C."/>
            <person name="Wu Y."/>
            <person name="Wang C."/>
            <person name="Bushley K.E."/>
            <person name="Xiang M."/>
            <person name="Liu X."/>
        </authorList>
    </citation>
    <scope>NUCLEOTIDE SEQUENCE [LARGE SCALE GENOMIC DNA]</scope>
    <source>
        <strain evidence="2 3">3608</strain>
    </source>
</reference>
<keyword evidence="3" id="KW-1185">Reference proteome</keyword>
<evidence type="ECO:0000313" key="3">
    <source>
        <dbReference type="Proteomes" id="UP000054481"/>
    </source>
</evidence>
<protein>
    <submittedName>
        <fullName evidence="2">Uncharacterized protein</fullName>
    </submittedName>
</protein>
<dbReference type="AlphaFoldDB" id="A0A0F8A1D6"/>
<organism evidence="2 3">
    <name type="scientific">Hirsutella minnesotensis 3608</name>
    <dbReference type="NCBI Taxonomy" id="1043627"/>
    <lineage>
        <taxon>Eukaryota</taxon>
        <taxon>Fungi</taxon>
        <taxon>Dikarya</taxon>
        <taxon>Ascomycota</taxon>
        <taxon>Pezizomycotina</taxon>
        <taxon>Sordariomycetes</taxon>
        <taxon>Hypocreomycetidae</taxon>
        <taxon>Hypocreales</taxon>
        <taxon>Ophiocordycipitaceae</taxon>
        <taxon>Hirsutella</taxon>
    </lineage>
</organism>
<feature type="compositionally biased region" description="Polar residues" evidence="1">
    <location>
        <begin position="345"/>
        <end position="362"/>
    </location>
</feature>
<name>A0A0F8A1D6_9HYPO</name>
<feature type="region of interest" description="Disordered" evidence="1">
    <location>
        <begin position="393"/>
        <end position="427"/>
    </location>
</feature>
<proteinExistence type="predicted"/>
<dbReference type="OrthoDB" id="5343483at2759"/>
<evidence type="ECO:0000256" key="1">
    <source>
        <dbReference type="SAM" id="MobiDB-lite"/>
    </source>
</evidence>
<accession>A0A0F8A1D6</accession>
<dbReference type="Proteomes" id="UP000054481">
    <property type="component" value="Unassembled WGS sequence"/>
</dbReference>
<gene>
    <name evidence="2" type="ORF">HIM_11292</name>
</gene>
<dbReference type="EMBL" id="KQ030731">
    <property type="protein sequence ID" value="KJZ69314.1"/>
    <property type="molecule type" value="Genomic_DNA"/>
</dbReference>
<evidence type="ECO:0000313" key="2">
    <source>
        <dbReference type="EMBL" id="KJZ69314.1"/>
    </source>
</evidence>
<sequence>MAATSLKALLIGINYFGQRLLKSRPSTAAIPSRHDQLRAALFAMETPRSQQSEYPTMTRATDRVDALSIHQRARRYPRSRIIAEPLLWTKLHLELLQCTFAGPCSAPLVIMELDNPDRERIQRGFDASFKGSWSRDRERAMRCILSAFNSPLESFTNLNFFLGGYRNILLPCLTFFIRSEPNYDFGPLPPVAAYIDHRQVVDLRERRILKQYVGRRRHQPGLTLARLECNRFTTNELLHEPYVVALVIALAEAQWWFVGPERRKQASGAKPKVFFTTDDNESIYLYSARVSSAFIAMLYDPHVPPTTPQPLHIQITQPRIQKTWAQRPIWLYIDNYITDDASRPSKAQSIRNPSQGPRSSQRGGEPKASCLVNPVKSANHHLMLESTVSTLCKPPPNAAADYDATRDGPLSFNIAPRRSKKKYSRQQ</sequence>
<feature type="region of interest" description="Disordered" evidence="1">
    <location>
        <begin position="342"/>
        <end position="371"/>
    </location>
</feature>
<feature type="compositionally biased region" description="Basic residues" evidence="1">
    <location>
        <begin position="417"/>
        <end position="427"/>
    </location>
</feature>